<proteinExistence type="predicted"/>
<dbReference type="AlphaFoldDB" id="A0A7C9N6S9"/>
<dbReference type="Proteomes" id="UP000479526">
    <property type="component" value="Unassembled WGS sequence"/>
</dbReference>
<protein>
    <submittedName>
        <fullName evidence="1">Uncharacterized protein</fullName>
    </submittedName>
</protein>
<dbReference type="EMBL" id="WXEW01000003">
    <property type="protein sequence ID" value="NAS22493.1"/>
    <property type="molecule type" value="Genomic_DNA"/>
</dbReference>
<accession>A0A7C9N6S9</accession>
<organism evidence="1 2">
    <name type="scientific">Herbidospora solisilvae</name>
    <dbReference type="NCBI Taxonomy" id="2696284"/>
    <lineage>
        <taxon>Bacteria</taxon>
        <taxon>Bacillati</taxon>
        <taxon>Actinomycetota</taxon>
        <taxon>Actinomycetes</taxon>
        <taxon>Streptosporangiales</taxon>
        <taxon>Streptosporangiaceae</taxon>
        <taxon>Herbidospora</taxon>
    </lineage>
</organism>
<keyword evidence="2" id="KW-1185">Reference proteome</keyword>
<evidence type="ECO:0000313" key="1">
    <source>
        <dbReference type="EMBL" id="NAS22493.1"/>
    </source>
</evidence>
<sequence>MNTLRDQGISTTDSEILEHRVLFMLDEHERNHPGTAPRLGELAEAATDEPTLWSSIDDHGALVMSTLETQGLVRVGRTMGPPSSHALRLLPLGKTEAARQKQQRESVAARRNAGRCALLFWLYNEDAAGNTGPVEFTRFLEYPLSYFWGFKLDASDVEHCVRWLSEKGLATMVAAWGNGGGIAHITVEGIDCIEQYSGEIGAYMKGRSGSGQSISIGDNFTGQFGAAHQGSVQQTQNQKVDVEGISKVLGGIRAGIPALGLDAEDAAELEGVIVDIEKRGGSGELDAPTAKTRMERVREIVGRSTTALGPTFVAAAEALITNIGA</sequence>
<reference evidence="1 2" key="1">
    <citation type="submission" date="2020-01" db="EMBL/GenBank/DDBJ databases">
        <title>Herbidospora sp. NEAU-GS84 nov., a novel actinomycete isolated from soil.</title>
        <authorList>
            <person name="Han L."/>
        </authorList>
    </citation>
    <scope>NUCLEOTIDE SEQUENCE [LARGE SCALE GENOMIC DNA]</scope>
    <source>
        <strain evidence="1 2">NEAU-GS84</strain>
    </source>
</reference>
<comment type="caution">
    <text evidence="1">The sequence shown here is derived from an EMBL/GenBank/DDBJ whole genome shotgun (WGS) entry which is preliminary data.</text>
</comment>
<name>A0A7C9N6S9_9ACTN</name>
<gene>
    <name evidence="1" type="ORF">GT755_12450</name>
</gene>
<dbReference type="RefSeq" id="WP_161479856.1">
    <property type="nucleotide sequence ID" value="NZ_WXEW01000003.1"/>
</dbReference>
<evidence type="ECO:0000313" key="2">
    <source>
        <dbReference type="Proteomes" id="UP000479526"/>
    </source>
</evidence>